<evidence type="ECO:0000313" key="2">
    <source>
        <dbReference type="Proteomes" id="UP000808349"/>
    </source>
</evidence>
<dbReference type="Gene3D" id="3.40.50.300">
    <property type="entry name" value="P-loop containing nucleotide triphosphate hydrolases"/>
    <property type="match status" value="1"/>
</dbReference>
<accession>A0A9D7XDQ1</accession>
<dbReference type="InterPro" id="IPR027417">
    <property type="entry name" value="P-loop_NTPase"/>
</dbReference>
<name>A0A9D7XDQ1_9BACT</name>
<evidence type="ECO:0000313" key="1">
    <source>
        <dbReference type="EMBL" id="MBK9716786.1"/>
    </source>
</evidence>
<dbReference type="Proteomes" id="UP000808349">
    <property type="component" value="Unassembled WGS sequence"/>
</dbReference>
<sequence length="234" mass="26333">MKLNELIQEVFADGRYDPNIFKAIYIVGASEASKLYMIDKLALTLYGLKLVETDAAFTDVLKKITDTLNLAHINDAVEVIGPVSKKVKDITYRSLDKYVEGRIGLIISGTASDISTIKKHYTQLKEVGYDQYVIFVNTNLETTLKLNIANAAPSITEDITIIKWHRHSSQMGMLFSVFGNKYGIIDNSEGVDITKNIQNAQITVTRWINAPLTYVAKLWIQEMVRGKKIVKDIK</sequence>
<dbReference type="AlphaFoldDB" id="A0A9D7XDQ1"/>
<comment type="caution">
    <text evidence="1">The sequence shown here is derived from an EMBL/GenBank/DDBJ whole genome shotgun (WGS) entry which is preliminary data.</text>
</comment>
<protein>
    <submittedName>
        <fullName evidence="1">Uncharacterized protein</fullName>
    </submittedName>
</protein>
<reference evidence="1 2" key="1">
    <citation type="submission" date="2020-10" db="EMBL/GenBank/DDBJ databases">
        <title>Connecting structure to function with the recovery of over 1000 high-quality activated sludge metagenome-assembled genomes encoding full-length rRNA genes using long-read sequencing.</title>
        <authorList>
            <person name="Singleton C.M."/>
            <person name="Petriglieri F."/>
            <person name="Kristensen J.M."/>
            <person name="Kirkegaard R.H."/>
            <person name="Michaelsen T.Y."/>
            <person name="Andersen M.H."/>
            <person name="Karst S.M."/>
            <person name="Dueholm M.S."/>
            <person name="Nielsen P.H."/>
            <person name="Albertsen M."/>
        </authorList>
    </citation>
    <scope>NUCLEOTIDE SEQUENCE [LARGE SCALE GENOMIC DNA]</scope>
    <source>
        <strain evidence="1">Ribe_18-Q3-R11-54_BAT3C.373</strain>
    </source>
</reference>
<gene>
    <name evidence="1" type="ORF">IPO85_04590</name>
</gene>
<proteinExistence type="predicted"/>
<organism evidence="1 2">
    <name type="scientific">Candidatus Defluviibacterium haderslevense</name>
    <dbReference type="NCBI Taxonomy" id="2981993"/>
    <lineage>
        <taxon>Bacteria</taxon>
        <taxon>Pseudomonadati</taxon>
        <taxon>Bacteroidota</taxon>
        <taxon>Saprospiria</taxon>
        <taxon>Saprospirales</taxon>
        <taxon>Saprospiraceae</taxon>
        <taxon>Candidatus Defluviibacterium</taxon>
    </lineage>
</organism>
<dbReference type="EMBL" id="JADKFW010000004">
    <property type="protein sequence ID" value="MBK9716786.1"/>
    <property type="molecule type" value="Genomic_DNA"/>
</dbReference>